<evidence type="ECO:0000256" key="8">
    <source>
        <dbReference type="ARBA" id="ARBA00023047"/>
    </source>
</evidence>
<reference evidence="19" key="1">
    <citation type="submission" date="2016-10" db="EMBL/GenBank/DDBJ databases">
        <authorList>
            <person name="Varghese N."/>
            <person name="Submissions S."/>
        </authorList>
    </citation>
    <scope>NUCLEOTIDE SEQUENCE [LARGE SCALE GENOMIC DNA]</scope>
    <source>
        <strain evidence="19">DSM 19110</strain>
    </source>
</reference>
<dbReference type="GO" id="GO:0015288">
    <property type="term" value="F:porin activity"/>
    <property type="evidence" value="ECO:0007669"/>
    <property type="project" value="UniProtKB-KW"/>
</dbReference>
<gene>
    <name evidence="18" type="ORF">SAMN05421820_114121</name>
</gene>
<comment type="subcellular location">
    <subcellularLocation>
        <location evidence="1">Cell outer membrane</location>
        <topology evidence="1">Multi-pass membrane protein</topology>
    </subcellularLocation>
</comment>
<keyword evidence="9" id="KW-0406">Ion transport</keyword>
<keyword evidence="10" id="KW-0626">Porin</keyword>
<dbReference type="Gene3D" id="3.10.560.10">
    <property type="entry name" value="Outer membrane lipoprotein wza domain like"/>
    <property type="match status" value="1"/>
</dbReference>
<dbReference type="GO" id="GO:0006811">
    <property type="term" value="P:monoatomic ion transport"/>
    <property type="evidence" value="ECO:0007669"/>
    <property type="project" value="UniProtKB-KW"/>
</dbReference>
<sequence>MKKLQRSLVLFALALCACTPQRNLVYFSNLSELSKSQIRMYESEIKIQKNDLLSISVNSLNTESNILFASSTGAADADGSNKRPGFKVNNSGMVTLPVVGSLKVEGLRIEDAQKLITQELNKFVKSPVVDVQLLNFKITVIGEVNKPASFTVPGEQINLLEALGMAGDMTVYGKRENVLVIREINGERNMVRLNLNKQEVFQSPYFHLQQNDVIYVEPDKSKEKEFSPNNRALPIVTACISAVAVLVTALIR</sequence>
<dbReference type="PROSITE" id="PS51257">
    <property type="entry name" value="PROKAR_LIPOPROTEIN"/>
    <property type="match status" value="1"/>
</dbReference>
<evidence type="ECO:0000256" key="4">
    <source>
        <dbReference type="ARBA" id="ARBA00022452"/>
    </source>
</evidence>
<keyword evidence="6 15" id="KW-0812">Transmembrane</keyword>
<dbReference type="GO" id="GO:0009279">
    <property type="term" value="C:cell outer membrane"/>
    <property type="evidence" value="ECO:0007669"/>
    <property type="project" value="UniProtKB-SubCell"/>
</dbReference>
<dbReference type="OrthoDB" id="662756at2"/>
<evidence type="ECO:0000256" key="11">
    <source>
        <dbReference type="ARBA" id="ARBA00023136"/>
    </source>
</evidence>
<keyword evidence="4" id="KW-1134">Transmembrane beta strand</keyword>
<keyword evidence="8" id="KW-0625">Polysaccharide transport</keyword>
<evidence type="ECO:0000256" key="10">
    <source>
        <dbReference type="ARBA" id="ARBA00023114"/>
    </source>
</evidence>
<evidence type="ECO:0000259" key="17">
    <source>
        <dbReference type="Pfam" id="PF22461"/>
    </source>
</evidence>
<evidence type="ECO:0000256" key="6">
    <source>
        <dbReference type="ARBA" id="ARBA00022692"/>
    </source>
</evidence>
<dbReference type="RefSeq" id="WP_074612524.1">
    <property type="nucleotide sequence ID" value="NZ_FNGY01000014.1"/>
</dbReference>
<accession>A0A1H0J9F2</accession>
<evidence type="ECO:0000256" key="13">
    <source>
        <dbReference type="ARBA" id="ARBA00023237"/>
    </source>
</evidence>
<evidence type="ECO:0000256" key="12">
    <source>
        <dbReference type="ARBA" id="ARBA00023139"/>
    </source>
</evidence>
<proteinExistence type="inferred from homology"/>
<keyword evidence="19" id="KW-1185">Reference proteome</keyword>
<evidence type="ECO:0000256" key="5">
    <source>
        <dbReference type="ARBA" id="ARBA00022597"/>
    </source>
</evidence>
<dbReference type="InterPro" id="IPR003715">
    <property type="entry name" value="Poly_export_N"/>
</dbReference>
<keyword evidence="14" id="KW-0449">Lipoprotein</keyword>
<dbReference type="PANTHER" id="PTHR33619">
    <property type="entry name" value="POLYSACCHARIDE EXPORT PROTEIN GFCE-RELATED"/>
    <property type="match status" value="1"/>
</dbReference>
<evidence type="ECO:0000256" key="1">
    <source>
        <dbReference type="ARBA" id="ARBA00004571"/>
    </source>
</evidence>
<evidence type="ECO:0000313" key="18">
    <source>
        <dbReference type="EMBL" id="SDO40232.1"/>
    </source>
</evidence>
<evidence type="ECO:0000256" key="9">
    <source>
        <dbReference type="ARBA" id="ARBA00023065"/>
    </source>
</evidence>
<dbReference type="Pfam" id="PF22461">
    <property type="entry name" value="SLBB_2"/>
    <property type="match status" value="1"/>
</dbReference>
<evidence type="ECO:0000259" key="16">
    <source>
        <dbReference type="Pfam" id="PF02563"/>
    </source>
</evidence>
<keyword evidence="5" id="KW-0762">Sugar transport</keyword>
<evidence type="ECO:0000256" key="14">
    <source>
        <dbReference type="ARBA" id="ARBA00023288"/>
    </source>
</evidence>
<evidence type="ECO:0000313" key="19">
    <source>
        <dbReference type="Proteomes" id="UP000183200"/>
    </source>
</evidence>
<dbReference type="EMBL" id="FNGY01000014">
    <property type="protein sequence ID" value="SDO40232.1"/>
    <property type="molecule type" value="Genomic_DNA"/>
</dbReference>
<keyword evidence="12" id="KW-0564">Palmitate</keyword>
<organism evidence="18 19">
    <name type="scientific">Pedobacter steynii</name>
    <dbReference type="NCBI Taxonomy" id="430522"/>
    <lineage>
        <taxon>Bacteria</taxon>
        <taxon>Pseudomonadati</taxon>
        <taxon>Bacteroidota</taxon>
        <taxon>Sphingobacteriia</taxon>
        <taxon>Sphingobacteriales</taxon>
        <taxon>Sphingobacteriaceae</taxon>
        <taxon>Pedobacter</taxon>
    </lineage>
</organism>
<dbReference type="Proteomes" id="UP000183200">
    <property type="component" value="Unassembled WGS sequence"/>
</dbReference>
<feature type="domain" description="Polysaccharide export protein N-terminal" evidence="16">
    <location>
        <begin position="43"/>
        <end position="133"/>
    </location>
</feature>
<protein>
    <submittedName>
        <fullName evidence="18">Polysaccharide export outer membrane protein</fullName>
    </submittedName>
</protein>
<feature type="transmembrane region" description="Helical" evidence="15">
    <location>
        <begin position="232"/>
        <end position="251"/>
    </location>
</feature>
<dbReference type="PANTHER" id="PTHR33619:SF3">
    <property type="entry name" value="POLYSACCHARIDE EXPORT PROTEIN GFCE-RELATED"/>
    <property type="match status" value="1"/>
</dbReference>
<evidence type="ECO:0000256" key="2">
    <source>
        <dbReference type="ARBA" id="ARBA00009450"/>
    </source>
</evidence>
<name>A0A1H0J9F2_9SPHI</name>
<comment type="similarity">
    <text evidence="2">Belongs to the BexD/CtrA/VexA family.</text>
</comment>
<keyword evidence="7" id="KW-0732">Signal</keyword>
<keyword evidence="15" id="KW-1133">Transmembrane helix</keyword>
<dbReference type="Pfam" id="PF02563">
    <property type="entry name" value="Poly_export"/>
    <property type="match status" value="1"/>
</dbReference>
<dbReference type="GO" id="GO:0046930">
    <property type="term" value="C:pore complex"/>
    <property type="evidence" value="ECO:0007669"/>
    <property type="project" value="UniProtKB-KW"/>
</dbReference>
<dbReference type="GO" id="GO:0015159">
    <property type="term" value="F:polysaccharide transmembrane transporter activity"/>
    <property type="evidence" value="ECO:0007669"/>
    <property type="project" value="InterPro"/>
</dbReference>
<dbReference type="AlphaFoldDB" id="A0A1H0J9F2"/>
<evidence type="ECO:0000256" key="3">
    <source>
        <dbReference type="ARBA" id="ARBA00022448"/>
    </source>
</evidence>
<evidence type="ECO:0000256" key="15">
    <source>
        <dbReference type="SAM" id="Phobius"/>
    </source>
</evidence>
<evidence type="ECO:0000256" key="7">
    <source>
        <dbReference type="ARBA" id="ARBA00022729"/>
    </source>
</evidence>
<feature type="domain" description="SLBB" evidence="17">
    <location>
        <begin position="137"/>
        <end position="216"/>
    </location>
</feature>
<keyword evidence="13" id="KW-0998">Cell outer membrane</keyword>
<dbReference type="InterPro" id="IPR049712">
    <property type="entry name" value="Poly_export"/>
</dbReference>
<keyword evidence="11 15" id="KW-0472">Membrane</keyword>
<dbReference type="InterPro" id="IPR054765">
    <property type="entry name" value="SLBB_dom"/>
</dbReference>
<keyword evidence="3" id="KW-0813">Transport</keyword>